<dbReference type="EMBL" id="AUZX01004744">
    <property type="protein sequence ID" value="EQD69976.1"/>
    <property type="molecule type" value="Genomic_DNA"/>
</dbReference>
<protein>
    <submittedName>
        <fullName evidence="2">Uncharacterized protein</fullName>
    </submittedName>
</protein>
<dbReference type="AlphaFoldDB" id="T1BAQ0"/>
<gene>
    <name evidence="2" type="ORF">B1A_06545</name>
</gene>
<organism evidence="2">
    <name type="scientific">mine drainage metagenome</name>
    <dbReference type="NCBI Taxonomy" id="410659"/>
    <lineage>
        <taxon>unclassified sequences</taxon>
        <taxon>metagenomes</taxon>
        <taxon>ecological metagenomes</taxon>
    </lineage>
</organism>
<reference evidence="2" key="2">
    <citation type="journal article" date="2014" name="ISME J.">
        <title>Microbial stratification in low pH oxic and suboxic macroscopic growths along an acid mine drainage.</title>
        <authorList>
            <person name="Mendez-Garcia C."/>
            <person name="Mesa V."/>
            <person name="Sprenger R.R."/>
            <person name="Richter M."/>
            <person name="Diez M.S."/>
            <person name="Solano J."/>
            <person name="Bargiela R."/>
            <person name="Golyshina O.V."/>
            <person name="Manteca A."/>
            <person name="Ramos J.L."/>
            <person name="Gallego J.R."/>
            <person name="Llorente I."/>
            <person name="Martins Dos Santos V.A."/>
            <person name="Jensen O.N."/>
            <person name="Pelaez A.I."/>
            <person name="Sanchez J."/>
            <person name="Ferrer M."/>
        </authorList>
    </citation>
    <scope>NUCLEOTIDE SEQUENCE</scope>
</reference>
<feature type="region of interest" description="Disordered" evidence="1">
    <location>
        <begin position="66"/>
        <end position="94"/>
    </location>
</feature>
<evidence type="ECO:0000256" key="1">
    <source>
        <dbReference type="SAM" id="MobiDB-lite"/>
    </source>
</evidence>
<reference evidence="2" key="1">
    <citation type="submission" date="2013-08" db="EMBL/GenBank/DDBJ databases">
        <authorList>
            <person name="Mendez C."/>
            <person name="Richter M."/>
            <person name="Ferrer M."/>
            <person name="Sanchez J."/>
        </authorList>
    </citation>
    <scope>NUCLEOTIDE SEQUENCE</scope>
</reference>
<proteinExistence type="predicted"/>
<comment type="caution">
    <text evidence="2">The sequence shown here is derived from an EMBL/GenBank/DDBJ whole genome shotgun (WGS) entry which is preliminary data.</text>
</comment>
<accession>T1BAQ0</accession>
<evidence type="ECO:0000313" key="2">
    <source>
        <dbReference type="EMBL" id="EQD69976.1"/>
    </source>
</evidence>
<sequence>MARATVPGGRLRHVLLAALKAHGPTRTEAYLPVPKWRRKESRRPSTLDILALLREELMEQAITGFRSPVRANEARRPDTDGSSTYASPAPAPVDPITAALYASG</sequence>
<name>T1BAQ0_9ZZZZ</name>